<dbReference type="GO" id="GO:0005506">
    <property type="term" value="F:iron ion binding"/>
    <property type="evidence" value="ECO:0007669"/>
    <property type="project" value="InterPro"/>
</dbReference>
<feature type="binding site" evidence="11">
    <location>
        <position position="122"/>
    </location>
    <ligand>
        <name>Fe cation</name>
        <dbReference type="ChEBI" id="CHEBI:24875"/>
    </ligand>
</feature>
<evidence type="ECO:0000256" key="6">
    <source>
        <dbReference type="ARBA" id="ARBA00023002"/>
    </source>
</evidence>
<feature type="binding site" evidence="11">
    <location>
        <position position="127"/>
    </location>
    <ligand>
        <name>Fe cation</name>
        <dbReference type="ChEBI" id="CHEBI:24875"/>
    </ligand>
</feature>
<dbReference type="InterPro" id="IPR036951">
    <property type="entry name" value="ArAA_hydroxylase_sf"/>
</dbReference>
<keyword evidence="7 11" id="KW-0408">Iron</keyword>
<proteinExistence type="inferred from homology"/>
<dbReference type="EMBL" id="FQWM01000001">
    <property type="protein sequence ID" value="SHG48603.1"/>
    <property type="molecule type" value="Genomic_DNA"/>
</dbReference>
<evidence type="ECO:0000313" key="13">
    <source>
        <dbReference type="EMBL" id="SHG48603.1"/>
    </source>
</evidence>
<evidence type="ECO:0000256" key="10">
    <source>
        <dbReference type="ARBA" id="ARBA00029922"/>
    </source>
</evidence>
<dbReference type="GO" id="GO:0006559">
    <property type="term" value="P:L-phenylalanine catabolic process"/>
    <property type="evidence" value="ECO:0007669"/>
    <property type="project" value="UniProtKB-KW"/>
</dbReference>
<dbReference type="GO" id="GO:0004505">
    <property type="term" value="F:phenylalanine 4-monooxygenase activity"/>
    <property type="evidence" value="ECO:0007669"/>
    <property type="project" value="UniProtKB-EC"/>
</dbReference>
<dbReference type="PRINTS" id="PR00372">
    <property type="entry name" value="FYWHYDRXLASE"/>
</dbReference>
<sequence>MPKSTKYVAKIPNEAGYIAYTPEEDAVWRDLYAAQESAVQAHMAQPYLQGLKKLAMPKDKVPQCPEISAVLMRETGWQVKPVPALIGFDKFYSMLADRTFPAASFIRSREDFDYIEEPDIFHEIFGHTPLLTDARFAEFSHAIGRAGLTAEKTDFSWLIRLYWFTIEFGLTRENGQLKALGSGLASSKTELPHAVLSGEPTIRPFNIEDILRTPYRIDIHQPIYFVIEDMNDLFAAADRDLMADIKAAQAKGLFAPTYPPVEKKAS</sequence>
<dbReference type="InterPro" id="IPR036329">
    <property type="entry name" value="Aro-AA_hydroxylase_C_sf"/>
</dbReference>
<dbReference type="NCBIfam" id="NF008877">
    <property type="entry name" value="PRK11913.1-2"/>
    <property type="match status" value="1"/>
</dbReference>
<evidence type="ECO:0000256" key="11">
    <source>
        <dbReference type="PIRSR" id="PIRSR601273-2"/>
    </source>
</evidence>
<evidence type="ECO:0000256" key="5">
    <source>
        <dbReference type="ARBA" id="ARBA00022723"/>
    </source>
</evidence>
<organism evidence="13 14">
    <name type="scientific">Cognatishimia maritima</name>
    <dbReference type="NCBI Taxonomy" id="870908"/>
    <lineage>
        <taxon>Bacteria</taxon>
        <taxon>Pseudomonadati</taxon>
        <taxon>Pseudomonadota</taxon>
        <taxon>Alphaproteobacteria</taxon>
        <taxon>Rhodobacterales</taxon>
        <taxon>Paracoccaceae</taxon>
        <taxon>Cognatishimia</taxon>
    </lineage>
</organism>
<evidence type="ECO:0000259" key="12">
    <source>
        <dbReference type="PROSITE" id="PS51410"/>
    </source>
</evidence>
<dbReference type="InterPro" id="IPR005960">
    <property type="entry name" value="Phe-4-hydroxylase_mono"/>
</dbReference>
<dbReference type="NCBIfam" id="TIGR01267">
    <property type="entry name" value="Phe4hydrox_mono"/>
    <property type="match status" value="1"/>
</dbReference>
<keyword evidence="5 11" id="KW-0479">Metal-binding</keyword>
<protein>
    <recommendedName>
        <fullName evidence="4">phenylalanine 4-monooxygenase</fullName>
        <ecNumber evidence="4">1.14.16.1</ecNumber>
    </recommendedName>
    <alternativeName>
        <fullName evidence="10">Phe-4-monooxygenase</fullName>
    </alternativeName>
</protein>
<keyword evidence="14" id="KW-1185">Reference proteome</keyword>
<comment type="similarity">
    <text evidence="3">Belongs to the biopterin-dependent aromatic amino acid hydroxylase family.</text>
</comment>
<dbReference type="SUPFAM" id="SSF56534">
    <property type="entry name" value="Aromatic aminoacid monoxygenases, catalytic and oligomerization domains"/>
    <property type="match status" value="1"/>
</dbReference>
<dbReference type="PANTHER" id="PTHR11473">
    <property type="entry name" value="AROMATIC AMINO ACID HYDROXYLASE"/>
    <property type="match status" value="1"/>
</dbReference>
<dbReference type="InterPro" id="IPR019774">
    <property type="entry name" value="Aromatic-AA_hydroxylase_C"/>
</dbReference>
<dbReference type="RefSeq" id="WP_072791013.1">
    <property type="nucleotide sequence ID" value="NZ_FQWM01000001.1"/>
</dbReference>
<dbReference type="PROSITE" id="PS51410">
    <property type="entry name" value="BH4_AAA_HYDROXYL_2"/>
    <property type="match status" value="1"/>
</dbReference>
<dbReference type="InterPro" id="IPR001273">
    <property type="entry name" value="ArAA_hydroxylase"/>
</dbReference>
<keyword evidence="6" id="KW-0560">Oxidoreductase</keyword>
<evidence type="ECO:0000256" key="7">
    <source>
        <dbReference type="ARBA" id="ARBA00023004"/>
    </source>
</evidence>
<evidence type="ECO:0000313" key="14">
    <source>
        <dbReference type="Proteomes" id="UP000184211"/>
    </source>
</evidence>
<dbReference type="EC" id="1.14.16.1" evidence="4"/>
<feature type="domain" description="Biopterin-dependent aromatic amino acid hydroxylase family profile" evidence="12">
    <location>
        <begin position="1"/>
        <end position="266"/>
    </location>
</feature>
<dbReference type="Proteomes" id="UP000184211">
    <property type="component" value="Unassembled WGS sequence"/>
</dbReference>
<evidence type="ECO:0000256" key="8">
    <source>
        <dbReference type="ARBA" id="ARBA00023033"/>
    </source>
</evidence>
<dbReference type="OrthoDB" id="9780502at2"/>
<accession>A0A1M5K8V7</accession>
<feature type="binding site" evidence="11">
    <location>
        <position position="167"/>
    </location>
    <ligand>
        <name>Fe cation</name>
        <dbReference type="ChEBI" id="CHEBI:24875"/>
    </ligand>
</feature>
<gene>
    <name evidence="13" type="ORF">SAMN04488044_0888</name>
</gene>
<dbReference type="PANTHER" id="PTHR11473:SF24">
    <property type="entry name" value="PHENYLALANINE-4-HYDROXYLASE"/>
    <property type="match status" value="1"/>
</dbReference>
<evidence type="ECO:0000256" key="2">
    <source>
        <dbReference type="ARBA" id="ARBA00005088"/>
    </source>
</evidence>
<evidence type="ECO:0000256" key="4">
    <source>
        <dbReference type="ARBA" id="ARBA00011995"/>
    </source>
</evidence>
<dbReference type="Gene3D" id="1.10.800.10">
    <property type="entry name" value="Aromatic amino acid hydroxylase"/>
    <property type="match status" value="1"/>
</dbReference>
<evidence type="ECO:0000256" key="9">
    <source>
        <dbReference type="ARBA" id="ARBA00023232"/>
    </source>
</evidence>
<comment type="cofactor">
    <cofactor evidence="1 11">
        <name>Fe(2+)</name>
        <dbReference type="ChEBI" id="CHEBI:29033"/>
    </cofactor>
</comment>
<dbReference type="Pfam" id="PF00351">
    <property type="entry name" value="Biopterin_H"/>
    <property type="match status" value="1"/>
</dbReference>
<dbReference type="STRING" id="870908.SAMN04488044_0888"/>
<comment type="pathway">
    <text evidence="2">Amino-acid degradation; L-phenylalanine degradation; acetoacetate and fumarate from L-phenylalanine: step 1/6.</text>
</comment>
<evidence type="ECO:0000256" key="1">
    <source>
        <dbReference type="ARBA" id="ARBA00001954"/>
    </source>
</evidence>
<keyword evidence="8" id="KW-0503">Monooxygenase</keyword>
<dbReference type="AlphaFoldDB" id="A0A1M5K8V7"/>
<reference evidence="14" key="1">
    <citation type="submission" date="2016-11" db="EMBL/GenBank/DDBJ databases">
        <authorList>
            <person name="Varghese N."/>
            <person name="Submissions S."/>
        </authorList>
    </citation>
    <scope>NUCLEOTIDE SEQUENCE [LARGE SCALE GENOMIC DNA]</scope>
    <source>
        <strain evidence="14">DSM 28223</strain>
    </source>
</reference>
<evidence type="ECO:0000256" key="3">
    <source>
        <dbReference type="ARBA" id="ARBA00009712"/>
    </source>
</evidence>
<keyword evidence="9" id="KW-0585">Phenylalanine catabolism</keyword>
<name>A0A1M5K8V7_9RHOB</name>